<sequence>MSCPRDSSSAGHACAVPIDERNQMPTDLDRLVEGMSSARIGSSIPRADASATWLYPSPQMFFNALRRKGHTPQAEDMEVIVTIHNMVNEQTWQKILCWERYYHPNADPKLSRFLGRPDQLSPRAWFRTWLLGYTRPFDRHDWYVEREGKEVRYVIDFYSGGGDGASFHIDARPALDSVPACYERMHCFSNKILHRLRQTMDRLLKSDQL</sequence>
<keyword evidence="5 10" id="KW-0999">Mitochondrion inner membrane</keyword>
<evidence type="ECO:0000256" key="6">
    <source>
        <dbReference type="ARBA" id="ARBA00023004"/>
    </source>
</evidence>
<evidence type="ECO:0000256" key="8">
    <source>
        <dbReference type="ARBA" id="ARBA00023136"/>
    </source>
</evidence>
<comment type="function">
    <text evidence="10">Lyase that catalyzes the covalent linking of the heme group to the cytochrome C apoprotein to produce the mature functional cytochrome.</text>
</comment>
<dbReference type="AlphaFoldDB" id="A0A2H9TPY6"/>
<name>A0A2H9TPY6_9FUNG</name>
<gene>
    <name evidence="11" type="ORF">PSACC_00376</name>
</gene>
<dbReference type="PANTHER" id="PTHR12743:SF0">
    <property type="entry name" value="HOLOCYTOCHROME C-TYPE SYNTHASE"/>
    <property type="match status" value="1"/>
</dbReference>
<dbReference type="InterPro" id="IPR000511">
    <property type="entry name" value="Holocyt_c/c1_synthase"/>
</dbReference>
<comment type="similarity">
    <text evidence="2 10">Belongs to the cytochrome c-type heme lyase family.</text>
</comment>
<dbReference type="PANTHER" id="PTHR12743">
    <property type="entry name" value="CYTOCHROME C1 HEME LYASE"/>
    <property type="match status" value="1"/>
</dbReference>
<evidence type="ECO:0000256" key="5">
    <source>
        <dbReference type="ARBA" id="ARBA00022792"/>
    </source>
</evidence>
<protein>
    <recommendedName>
        <fullName evidence="10">Holocytochrome c-type synthase</fullName>
        <ecNumber evidence="10">4.4.1.17</ecNumber>
    </recommendedName>
</protein>
<dbReference type="Proteomes" id="UP000240830">
    <property type="component" value="Unassembled WGS sequence"/>
</dbReference>
<evidence type="ECO:0000256" key="3">
    <source>
        <dbReference type="ARBA" id="ARBA00022617"/>
    </source>
</evidence>
<keyword evidence="3 10" id="KW-0349">Heme</keyword>
<proteinExistence type="inferred from homology"/>
<dbReference type="EC" id="4.4.1.17" evidence="10"/>
<dbReference type="STRING" id="1246581.A0A2H9TPY6"/>
<reference evidence="11 12" key="1">
    <citation type="submission" date="2016-10" db="EMBL/GenBank/DDBJ databases">
        <title>The genome of Paramicrosporidium saccamoebae is the missing link in understanding Cryptomycota and Microsporidia evolution.</title>
        <authorList>
            <person name="Quandt C.A."/>
            <person name="Beaudet D."/>
            <person name="Corsaro D."/>
            <person name="Michel R."/>
            <person name="Corradi N."/>
            <person name="James T."/>
        </authorList>
    </citation>
    <scope>NUCLEOTIDE SEQUENCE [LARGE SCALE GENOMIC DNA]</scope>
    <source>
        <strain evidence="11 12">KSL3</strain>
    </source>
</reference>
<dbReference type="EMBL" id="MTSL01000041">
    <property type="protein sequence ID" value="PJF19817.1"/>
    <property type="molecule type" value="Genomic_DNA"/>
</dbReference>
<evidence type="ECO:0000256" key="2">
    <source>
        <dbReference type="ARBA" id="ARBA00007255"/>
    </source>
</evidence>
<evidence type="ECO:0000256" key="9">
    <source>
        <dbReference type="ARBA" id="ARBA00023239"/>
    </source>
</evidence>
<dbReference type="OrthoDB" id="4243at2759"/>
<organism evidence="11 12">
    <name type="scientific">Paramicrosporidium saccamoebae</name>
    <dbReference type="NCBI Taxonomy" id="1246581"/>
    <lineage>
        <taxon>Eukaryota</taxon>
        <taxon>Fungi</taxon>
        <taxon>Fungi incertae sedis</taxon>
        <taxon>Cryptomycota</taxon>
        <taxon>Cryptomycota incertae sedis</taxon>
        <taxon>Paramicrosporidium</taxon>
    </lineage>
</organism>
<comment type="catalytic activity">
    <reaction evidence="10">
        <text>holo-[cytochrome c] = apo-[cytochrome c] + heme b</text>
        <dbReference type="Rhea" id="RHEA:22648"/>
        <dbReference type="Rhea" id="RHEA-COMP:10725"/>
        <dbReference type="Rhea" id="RHEA-COMP:10726"/>
        <dbReference type="ChEBI" id="CHEBI:29950"/>
        <dbReference type="ChEBI" id="CHEBI:60344"/>
        <dbReference type="ChEBI" id="CHEBI:83739"/>
        <dbReference type="EC" id="4.4.1.17"/>
    </reaction>
</comment>
<dbReference type="GO" id="GO:0004408">
    <property type="term" value="F:holocytochrome-c synthase activity"/>
    <property type="evidence" value="ECO:0007669"/>
    <property type="project" value="UniProtKB-EC"/>
</dbReference>
<comment type="caution">
    <text evidence="11">The sequence shown here is derived from an EMBL/GenBank/DDBJ whole genome shotgun (WGS) entry which is preliminary data.</text>
</comment>
<dbReference type="PROSITE" id="PS00821">
    <property type="entry name" value="CYTO_HEME_LYASE_1"/>
    <property type="match status" value="1"/>
</dbReference>
<dbReference type="Pfam" id="PF01265">
    <property type="entry name" value="Cyto_heme_lyase"/>
    <property type="match status" value="1"/>
</dbReference>
<keyword evidence="9 10" id="KW-0456">Lyase</keyword>
<evidence type="ECO:0000256" key="4">
    <source>
        <dbReference type="ARBA" id="ARBA00022723"/>
    </source>
</evidence>
<keyword evidence="7 10" id="KW-0496">Mitochondrion</keyword>
<dbReference type="GO" id="GO:0046872">
    <property type="term" value="F:metal ion binding"/>
    <property type="evidence" value="ECO:0007669"/>
    <property type="project" value="UniProtKB-KW"/>
</dbReference>
<keyword evidence="8 10" id="KW-0472">Membrane</keyword>
<accession>A0A2H9TPY6</accession>
<evidence type="ECO:0000256" key="1">
    <source>
        <dbReference type="ARBA" id="ARBA00004273"/>
    </source>
</evidence>
<dbReference type="PROSITE" id="PS00822">
    <property type="entry name" value="CYTO_HEME_LYASE_2"/>
    <property type="match status" value="1"/>
</dbReference>
<evidence type="ECO:0000313" key="12">
    <source>
        <dbReference type="Proteomes" id="UP000240830"/>
    </source>
</evidence>
<evidence type="ECO:0000256" key="7">
    <source>
        <dbReference type="ARBA" id="ARBA00023128"/>
    </source>
</evidence>
<keyword evidence="4 10" id="KW-0479">Metal-binding</keyword>
<dbReference type="GO" id="GO:0005743">
    <property type="term" value="C:mitochondrial inner membrane"/>
    <property type="evidence" value="ECO:0007669"/>
    <property type="project" value="UniProtKB-SubCell"/>
</dbReference>
<keyword evidence="12" id="KW-1185">Reference proteome</keyword>
<evidence type="ECO:0000313" key="11">
    <source>
        <dbReference type="EMBL" id="PJF19817.1"/>
    </source>
</evidence>
<comment type="subcellular location">
    <subcellularLocation>
        <location evidence="1 10">Mitochondrion inner membrane</location>
    </subcellularLocation>
</comment>
<keyword evidence="6 10" id="KW-0408">Iron</keyword>
<evidence type="ECO:0000256" key="10">
    <source>
        <dbReference type="RuleBase" id="RU363130"/>
    </source>
</evidence>